<reference evidence="2" key="1">
    <citation type="journal article" date="2019" name="Int. J. Syst. Evol. Microbiol.">
        <title>The Global Catalogue of Microorganisms (GCM) 10K type strain sequencing project: providing services to taxonomists for standard genome sequencing and annotation.</title>
        <authorList>
            <consortium name="The Broad Institute Genomics Platform"/>
            <consortium name="The Broad Institute Genome Sequencing Center for Infectious Disease"/>
            <person name="Wu L."/>
            <person name="Ma J."/>
        </authorList>
    </citation>
    <scope>NUCLEOTIDE SEQUENCE [LARGE SCALE GENOMIC DNA]</scope>
    <source>
        <strain evidence="2">JCM 4737</strain>
    </source>
</reference>
<dbReference type="EMBL" id="BMVO01000018">
    <property type="protein sequence ID" value="GHB17987.1"/>
    <property type="molecule type" value="Genomic_DNA"/>
</dbReference>
<gene>
    <name evidence="1" type="ORF">GCM10010346_47400</name>
</gene>
<dbReference type="Proteomes" id="UP000599437">
    <property type="component" value="Unassembled WGS sequence"/>
</dbReference>
<organism evidence="1 2">
    <name type="scientific">Streptomyces chryseus</name>
    <dbReference type="NCBI Taxonomy" id="68186"/>
    <lineage>
        <taxon>Bacteria</taxon>
        <taxon>Bacillati</taxon>
        <taxon>Actinomycetota</taxon>
        <taxon>Actinomycetes</taxon>
        <taxon>Kitasatosporales</taxon>
        <taxon>Streptomycetaceae</taxon>
        <taxon>Streptomyces</taxon>
    </lineage>
</organism>
<name>A0ABQ3DX52_9ACTN</name>
<evidence type="ECO:0000313" key="1">
    <source>
        <dbReference type="EMBL" id="GHB17987.1"/>
    </source>
</evidence>
<sequence>MIQEAARPQTVPAPPDDAEYKAVLKHATKCPRCFESGCLVGARLRRAEREARR</sequence>
<comment type="caution">
    <text evidence="1">The sequence shown here is derived from an EMBL/GenBank/DDBJ whole genome shotgun (WGS) entry which is preliminary data.</text>
</comment>
<evidence type="ECO:0000313" key="2">
    <source>
        <dbReference type="Proteomes" id="UP000599437"/>
    </source>
</evidence>
<accession>A0ABQ3DX52</accession>
<evidence type="ECO:0008006" key="3">
    <source>
        <dbReference type="Google" id="ProtNLM"/>
    </source>
</evidence>
<protein>
    <recommendedName>
        <fullName evidence="3">4Fe-4S Wbl-type domain-containing protein</fullName>
    </recommendedName>
</protein>
<keyword evidence="2" id="KW-1185">Reference proteome</keyword>
<proteinExistence type="predicted"/>